<feature type="transmembrane region" description="Helical" evidence="5">
    <location>
        <begin position="315"/>
        <end position="336"/>
    </location>
</feature>
<evidence type="ECO:0000256" key="5">
    <source>
        <dbReference type="SAM" id="Phobius"/>
    </source>
</evidence>
<comment type="subcellular location">
    <subcellularLocation>
        <location evidence="1">Membrane</location>
        <topology evidence="1">Multi-pass membrane protein</topology>
    </subcellularLocation>
</comment>
<evidence type="ECO:0000256" key="1">
    <source>
        <dbReference type="ARBA" id="ARBA00004141"/>
    </source>
</evidence>
<accession>A0A3G1A7C0</accession>
<organism evidence="7 8">
    <name type="scientific">Thermofilum adornatum 1505</name>
    <dbReference type="NCBI Taxonomy" id="697581"/>
    <lineage>
        <taxon>Archaea</taxon>
        <taxon>Thermoproteota</taxon>
        <taxon>Thermoprotei</taxon>
        <taxon>Thermofilales</taxon>
        <taxon>Thermofilaceae</taxon>
        <taxon>Thermofilum</taxon>
    </lineage>
</organism>
<evidence type="ECO:0000313" key="7">
    <source>
        <dbReference type="EMBL" id="AJB41194.1"/>
    </source>
</evidence>
<dbReference type="Pfam" id="PF07690">
    <property type="entry name" value="MFS_1"/>
    <property type="match status" value="1"/>
</dbReference>
<dbReference type="SUPFAM" id="SSF103473">
    <property type="entry name" value="MFS general substrate transporter"/>
    <property type="match status" value="1"/>
</dbReference>
<dbReference type="EMBL" id="CP007493">
    <property type="protein sequence ID" value="AJB41194.1"/>
    <property type="molecule type" value="Genomic_DNA"/>
</dbReference>
<evidence type="ECO:0000256" key="4">
    <source>
        <dbReference type="ARBA" id="ARBA00023136"/>
    </source>
</evidence>
<evidence type="ECO:0000313" key="8">
    <source>
        <dbReference type="Proteomes" id="UP000266720"/>
    </source>
</evidence>
<proteinExistence type="predicted"/>
<keyword evidence="3 5" id="KW-1133">Transmembrane helix</keyword>
<dbReference type="STRING" id="697581.TCARB_0116"/>
<dbReference type="GO" id="GO:0016020">
    <property type="term" value="C:membrane"/>
    <property type="evidence" value="ECO:0007669"/>
    <property type="project" value="UniProtKB-SubCell"/>
</dbReference>
<feature type="transmembrane region" description="Helical" evidence="5">
    <location>
        <begin position="144"/>
        <end position="169"/>
    </location>
</feature>
<dbReference type="KEGG" id="tcb:TCARB_0116"/>
<dbReference type="Gene3D" id="1.20.1250.20">
    <property type="entry name" value="MFS general substrate transporter like domains"/>
    <property type="match status" value="2"/>
</dbReference>
<dbReference type="GeneID" id="16573694"/>
<dbReference type="InterPro" id="IPR011701">
    <property type="entry name" value="MFS"/>
</dbReference>
<feature type="transmembrane region" description="Helical" evidence="5">
    <location>
        <begin position="234"/>
        <end position="254"/>
    </location>
</feature>
<sequence length="421" mass="46408">MAKWLAKVKDSFTKIPKNIRVLAFGWLVWSPVQAMAGPYTQLYVSKLGASPEDISLVQSATQIANSFSRLLGGFLSDKYGRKKILWIGTLLVAGTYLLMAIAPDWQTYAISNVLNGISLFYQPALEGIQADSVPISLRGRMNAILSLVPGLASSLSPLGGAYLVNIFGIVEGVRIIFFLSFLTGIITALSRLFWIEETITTKDTINASGNFLFSYIDALRKISHETYLLMTTDILLNLVGAMTFLGNYYMYYYLEVDKNGLAILATVGSVVNLLLLLPVGKIVDTRGRNFSITLGFLLGTLSQVIFVLAPPSSWLTLPLLLLSTTIGSVAGVFYGLAYSSLRADLVPKEYRGRVYALWGLFPSFTWSLGALIGGWMYNNLGPTSPFVSSLLLRLLLSPLLLFWYRQLTYKVDEVIRSFEGS</sequence>
<gene>
    <name evidence="7" type="ORF">TCARB_0116</name>
</gene>
<evidence type="ECO:0000259" key="6">
    <source>
        <dbReference type="PROSITE" id="PS50850"/>
    </source>
</evidence>
<dbReference type="RefSeq" id="WP_020962702.1">
    <property type="nucleotide sequence ID" value="NZ_CP007493.1"/>
</dbReference>
<dbReference type="GO" id="GO:0022857">
    <property type="term" value="F:transmembrane transporter activity"/>
    <property type="evidence" value="ECO:0007669"/>
    <property type="project" value="InterPro"/>
</dbReference>
<dbReference type="InterPro" id="IPR005829">
    <property type="entry name" value="Sugar_transporter_CS"/>
</dbReference>
<keyword evidence="4 5" id="KW-0472">Membrane</keyword>
<dbReference type="PROSITE" id="PS50850">
    <property type="entry name" value="MFS"/>
    <property type="match status" value="1"/>
</dbReference>
<feature type="transmembrane region" description="Helical" evidence="5">
    <location>
        <begin position="383"/>
        <end position="404"/>
    </location>
</feature>
<dbReference type="PROSITE" id="PS00216">
    <property type="entry name" value="SUGAR_TRANSPORT_1"/>
    <property type="match status" value="1"/>
</dbReference>
<name>A0A3G1A7C0_9CREN</name>
<feature type="transmembrane region" description="Helical" evidence="5">
    <location>
        <begin position="357"/>
        <end position="377"/>
    </location>
</feature>
<feature type="transmembrane region" description="Helical" evidence="5">
    <location>
        <begin position="290"/>
        <end position="309"/>
    </location>
</feature>
<evidence type="ECO:0000256" key="2">
    <source>
        <dbReference type="ARBA" id="ARBA00022692"/>
    </source>
</evidence>
<dbReference type="Proteomes" id="UP000266720">
    <property type="component" value="Chromosome"/>
</dbReference>
<keyword evidence="2 5" id="KW-0812">Transmembrane</keyword>
<reference evidence="8" key="1">
    <citation type="book" date="2010" name="EXTREMOPHILES" publisher="0:0-0">
        <title>Complete genome sequences of ten hyperthermophilic archaea reveal their metabolic capabilities and possible ecological roles.</title>
        <editorList>
            <person name="?"/>
        </editorList>
        <authorList>
            <person name="Ravin N.V."/>
            <person name="Mardanov A.V."/>
            <person name="Bonch-Osmolovskaya E.A."/>
            <person name="Skryabin K.G."/>
        </authorList>
    </citation>
    <scope>NUCLEOTIDE SEQUENCE [LARGE SCALE GENOMIC DNA]</scope>
    <source>
        <strain evidence="8">1505</strain>
    </source>
</reference>
<dbReference type="PANTHER" id="PTHR23518:SF2">
    <property type="entry name" value="MAJOR FACILITATOR SUPERFAMILY TRANSPORTER"/>
    <property type="match status" value="1"/>
</dbReference>
<dbReference type="AlphaFoldDB" id="A0A3G1A7C0"/>
<feature type="transmembrane region" description="Helical" evidence="5">
    <location>
        <begin position="84"/>
        <end position="102"/>
    </location>
</feature>
<feature type="transmembrane region" description="Helical" evidence="5">
    <location>
        <begin position="175"/>
        <end position="194"/>
    </location>
</feature>
<dbReference type="InterPro" id="IPR020846">
    <property type="entry name" value="MFS_dom"/>
</dbReference>
<protein>
    <recommendedName>
        <fullName evidence="6">Major facilitator superfamily (MFS) profile domain-containing protein</fullName>
    </recommendedName>
</protein>
<dbReference type="PANTHER" id="PTHR23518">
    <property type="entry name" value="C-METHYLTRANSFERASE"/>
    <property type="match status" value="1"/>
</dbReference>
<dbReference type="GeneID" id="25405577"/>
<feature type="domain" description="Major facilitator superfamily (MFS) profile" evidence="6">
    <location>
        <begin position="18"/>
        <end position="408"/>
    </location>
</feature>
<evidence type="ECO:0000256" key="3">
    <source>
        <dbReference type="ARBA" id="ARBA00022989"/>
    </source>
</evidence>
<dbReference type="InterPro" id="IPR036259">
    <property type="entry name" value="MFS_trans_sf"/>
</dbReference>
<feature type="transmembrane region" description="Helical" evidence="5">
    <location>
        <begin position="260"/>
        <end position="278"/>
    </location>
</feature>